<sequence length="947" mass="102719">MQPYAMLNRPCPPRLTCAICPDSPSNTILVSCPAPPMSVNTRSSLEPASPTGAAVPATIFALSRVRKWMRKAARSLAVGAATFRQATSGPASLAPFTAPPAPSPGLPSFPTRHAAFVLPLADASPPPRPYQVACSSALTFEVPNAASRRTPPPSLAPAGKSPSRRQHLPVARTSPRQTRPGTPLRVDLLLVLLLACSLLEALPTARPFGMALIGPKTSILLGSVNTTVYPYSIILSESNDEFALTDPDTPPNERNERETVGYRQVSLRANHVTFSLQKVKDCFDLRSTEAKRAENFKVACATRCGKFFRDDPEVNCEPGYLSSGPVQRRITAAEDANNNVWWCTLQIILRYRLCVKADNAYRYALYELVPTVKPQVSMDIKLYANLAEGTTSADPVAAAAAQAKAVPSSPVDGQWTTLTSRSSKPELDGGLVDTRVVLFKDQLFICKRTLFNGPSERSIDKTCLFDSLEPGKSYFSTEYKYLQAGDPVEQSFFQKAKSSVWGWFSNPFNPTSVVDYNYTRPPSPLPGVHQISFDMARGAGATDIVATAVMDKLAWLKLSQEDQCEKLTVQGQCVEASDTNCWTSSSPAPDPSSTSSAGPVRLDLRLPLSTVTGTIYLASSFKSASIVVKCPVNCTIGWTGYNSAEIFAYSEPGCTILEDLTNATVGVGSGSLNLSKLDPGQTHTVRVRTNDAADTCQLMPTISASDQLQNNVDRNVSVNVTMVDLARDGSKCKKAAAGKWWATLFSPCHLQENLLRAIVLPLATALTTFLMFLAVLTPPEAAVNCGILCCTVIAVLVEMFVIFPILMYTHLGIVSLFLGAALFRWAARTARQIALEDAERKEAEQVAQVAGLDSARGPLSRPDSAATPDARFLEGLPSNASRGEPSESGASMYGEAEVDYAEQTSHRLDEEPALRERISRERRSRDAGLREQRSQQQRQSSYWTTRP</sequence>
<evidence type="ECO:0000313" key="3">
    <source>
        <dbReference type="EMBL" id="BAK07521.1"/>
    </source>
</evidence>
<name>F2EJJ9_HORVV</name>
<feature type="transmembrane region" description="Helical" evidence="2">
    <location>
        <begin position="754"/>
        <end position="776"/>
    </location>
</feature>
<feature type="region of interest" description="Disordered" evidence="1">
    <location>
        <begin position="851"/>
        <end position="947"/>
    </location>
</feature>
<keyword evidence="2" id="KW-0472">Membrane</keyword>
<dbReference type="EMBL" id="AK376326">
    <property type="protein sequence ID" value="BAK07521.1"/>
    <property type="molecule type" value="mRNA"/>
</dbReference>
<evidence type="ECO:0000256" key="1">
    <source>
        <dbReference type="SAM" id="MobiDB-lite"/>
    </source>
</evidence>
<evidence type="ECO:0000256" key="2">
    <source>
        <dbReference type="SAM" id="Phobius"/>
    </source>
</evidence>
<keyword evidence="2" id="KW-1133">Transmembrane helix</keyword>
<feature type="transmembrane region" description="Helical" evidence="2">
    <location>
        <begin position="808"/>
        <end position="827"/>
    </location>
</feature>
<dbReference type="AlphaFoldDB" id="F2EJJ9"/>
<feature type="transmembrane region" description="Helical" evidence="2">
    <location>
        <begin position="783"/>
        <end position="802"/>
    </location>
</feature>
<feature type="region of interest" description="Disordered" evidence="1">
    <location>
        <begin position="145"/>
        <end position="181"/>
    </location>
</feature>
<organism evidence="3">
    <name type="scientific">Hordeum vulgare subsp. vulgare</name>
    <name type="common">Domesticated barley</name>
    <dbReference type="NCBI Taxonomy" id="112509"/>
    <lineage>
        <taxon>Eukaryota</taxon>
        <taxon>Viridiplantae</taxon>
        <taxon>Streptophyta</taxon>
        <taxon>Embryophyta</taxon>
        <taxon>Tracheophyta</taxon>
        <taxon>Spermatophyta</taxon>
        <taxon>Magnoliopsida</taxon>
        <taxon>Liliopsida</taxon>
        <taxon>Poales</taxon>
        <taxon>Poaceae</taxon>
        <taxon>BOP clade</taxon>
        <taxon>Pooideae</taxon>
        <taxon>Triticodae</taxon>
        <taxon>Triticeae</taxon>
        <taxon>Hordeinae</taxon>
        <taxon>Hordeum</taxon>
    </lineage>
</organism>
<protein>
    <submittedName>
        <fullName evidence="3">Predicted protein</fullName>
    </submittedName>
</protein>
<reference evidence="3" key="1">
    <citation type="journal article" date="2011" name="Plant Physiol.">
        <title>Comprehensive sequence analysis of 24,783 barley full-length cDNAs derived from 12 clone libraries.</title>
        <authorList>
            <person name="Matsumoto T."/>
            <person name="Tanaka T."/>
            <person name="Sakai H."/>
            <person name="Amano N."/>
            <person name="Kanamori H."/>
            <person name="Kurita K."/>
            <person name="Kikuta A."/>
            <person name="Kamiya K."/>
            <person name="Yamamoto M."/>
            <person name="Ikawa H."/>
            <person name="Fujii N."/>
            <person name="Hori K."/>
            <person name="Itoh T."/>
            <person name="Sato K."/>
        </authorList>
    </citation>
    <scope>NUCLEOTIDE SEQUENCE</scope>
    <source>
        <tissue evidence="3">Seed</tissue>
    </source>
</reference>
<accession>F2EJJ9</accession>
<keyword evidence="2" id="KW-0812">Transmembrane</keyword>
<proteinExistence type="evidence at transcript level"/>
<feature type="compositionally biased region" description="Basic and acidic residues" evidence="1">
    <location>
        <begin position="904"/>
        <end position="933"/>
    </location>
</feature>